<dbReference type="Proteomes" id="UP001516023">
    <property type="component" value="Unassembled WGS sequence"/>
</dbReference>
<organism evidence="1 2">
    <name type="scientific">Cyclotella cryptica</name>
    <dbReference type="NCBI Taxonomy" id="29204"/>
    <lineage>
        <taxon>Eukaryota</taxon>
        <taxon>Sar</taxon>
        <taxon>Stramenopiles</taxon>
        <taxon>Ochrophyta</taxon>
        <taxon>Bacillariophyta</taxon>
        <taxon>Coscinodiscophyceae</taxon>
        <taxon>Thalassiosirophycidae</taxon>
        <taxon>Stephanodiscales</taxon>
        <taxon>Stephanodiscaceae</taxon>
        <taxon>Cyclotella</taxon>
    </lineage>
</organism>
<reference evidence="1 2" key="1">
    <citation type="journal article" date="2020" name="G3 (Bethesda)">
        <title>Improved Reference Genome for Cyclotella cryptica CCMP332, a Model for Cell Wall Morphogenesis, Salinity Adaptation, and Lipid Production in Diatoms (Bacillariophyta).</title>
        <authorList>
            <person name="Roberts W.R."/>
            <person name="Downey K.M."/>
            <person name="Ruck E.C."/>
            <person name="Traller J.C."/>
            <person name="Alverson A.J."/>
        </authorList>
    </citation>
    <scope>NUCLEOTIDE SEQUENCE [LARGE SCALE GENOMIC DNA]</scope>
    <source>
        <strain evidence="1 2">CCMP332</strain>
    </source>
</reference>
<dbReference type="EMBL" id="JABMIG020000121">
    <property type="protein sequence ID" value="KAL3790859.1"/>
    <property type="molecule type" value="Genomic_DNA"/>
</dbReference>
<protein>
    <submittedName>
        <fullName evidence="1">Uncharacterized protein</fullName>
    </submittedName>
</protein>
<evidence type="ECO:0000313" key="2">
    <source>
        <dbReference type="Proteomes" id="UP001516023"/>
    </source>
</evidence>
<dbReference type="AlphaFoldDB" id="A0ABD3PTC5"/>
<name>A0ABD3PTC5_9STRA</name>
<keyword evidence="2" id="KW-1185">Reference proteome</keyword>
<evidence type="ECO:0000313" key="1">
    <source>
        <dbReference type="EMBL" id="KAL3790859.1"/>
    </source>
</evidence>
<sequence length="177" mass="20039">MNHPPPPTMALSQESAAVNNAEIEDECDFTRFDERVHHFYPSSTVAVLWLNAKRSTLCYGDGSKRLPEAPISDAMEAAHEEDTSQPNIKLFDVCFCCEMCIGSRDDNMVDVAHGEGHLEELELRIPRDLRPGVMVPHALVESSSYHVAMTLASRKRFISNVLWKRLFNINDSNFFLQ</sequence>
<proteinExistence type="predicted"/>
<comment type="caution">
    <text evidence="1">The sequence shown here is derived from an EMBL/GenBank/DDBJ whole genome shotgun (WGS) entry which is preliminary data.</text>
</comment>
<accession>A0ABD3PTC5</accession>
<gene>
    <name evidence="1" type="ORF">HJC23_004489</name>
</gene>